<evidence type="ECO:0000313" key="2">
    <source>
        <dbReference type="EMBL" id="KAK5623907.1"/>
    </source>
</evidence>
<feature type="region of interest" description="Disordered" evidence="1">
    <location>
        <begin position="39"/>
        <end position="65"/>
    </location>
</feature>
<protein>
    <submittedName>
        <fullName evidence="2">Uncharacterized protein</fullName>
    </submittedName>
</protein>
<dbReference type="EMBL" id="JAHHUM010000010">
    <property type="protein sequence ID" value="KAK5623907.1"/>
    <property type="molecule type" value="Genomic_DNA"/>
</dbReference>
<sequence length="137" mass="14442">MALERTVEGTDRVRVWYHLDCSLSGSSEPKAKGGTVILQPLDADRQDTNTLPAEGLGPRAQPPVLQESQGFGFIGQTVSPPVSLFPRRAGADPESSRHSAEMVCSPLGSVTGSAAAAEPYPPPSPGAIFTRLLKCRS</sequence>
<evidence type="ECO:0000313" key="3">
    <source>
        <dbReference type="Proteomes" id="UP001311232"/>
    </source>
</evidence>
<accession>A0AAV9SRJ4</accession>
<keyword evidence="3" id="KW-1185">Reference proteome</keyword>
<gene>
    <name evidence="2" type="ORF">CRENBAI_000192</name>
</gene>
<reference evidence="2 3" key="1">
    <citation type="submission" date="2021-06" db="EMBL/GenBank/DDBJ databases">
        <authorList>
            <person name="Palmer J.M."/>
        </authorList>
    </citation>
    <scope>NUCLEOTIDE SEQUENCE [LARGE SCALE GENOMIC DNA]</scope>
    <source>
        <strain evidence="2 3">MEX-2019</strain>
        <tissue evidence="2">Muscle</tissue>
    </source>
</reference>
<proteinExistence type="predicted"/>
<organism evidence="2 3">
    <name type="scientific">Crenichthys baileyi</name>
    <name type="common">White River springfish</name>
    <dbReference type="NCBI Taxonomy" id="28760"/>
    <lineage>
        <taxon>Eukaryota</taxon>
        <taxon>Metazoa</taxon>
        <taxon>Chordata</taxon>
        <taxon>Craniata</taxon>
        <taxon>Vertebrata</taxon>
        <taxon>Euteleostomi</taxon>
        <taxon>Actinopterygii</taxon>
        <taxon>Neopterygii</taxon>
        <taxon>Teleostei</taxon>
        <taxon>Neoteleostei</taxon>
        <taxon>Acanthomorphata</taxon>
        <taxon>Ovalentaria</taxon>
        <taxon>Atherinomorphae</taxon>
        <taxon>Cyprinodontiformes</taxon>
        <taxon>Goodeidae</taxon>
        <taxon>Crenichthys</taxon>
    </lineage>
</organism>
<dbReference type="Proteomes" id="UP001311232">
    <property type="component" value="Unassembled WGS sequence"/>
</dbReference>
<name>A0AAV9SRJ4_9TELE</name>
<comment type="caution">
    <text evidence="2">The sequence shown here is derived from an EMBL/GenBank/DDBJ whole genome shotgun (WGS) entry which is preliminary data.</text>
</comment>
<evidence type="ECO:0000256" key="1">
    <source>
        <dbReference type="SAM" id="MobiDB-lite"/>
    </source>
</evidence>
<dbReference type="AlphaFoldDB" id="A0AAV9SRJ4"/>